<sequence>MQIRALKPPKNLGPLKQRRFSEDYRRDSKQCARSSISISISVIMYTRERLPPLDSAH</sequence>
<organism evidence="2 3">
    <name type="scientific">Trichomalopsis sarcophagae</name>
    <dbReference type="NCBI Taxonomy" id="543379"/>
    <lineage>
        <taxon>Eukaryota</taxon>
        <taxon>Metazoa</taxon>
        <taxon>Ecdysozoa</taxon>
        <taxon>Arthropoda</taxon>
        <taxon>Hexapoda</taxon>
        <taxon>Insecta</taxon>
        <taxon>Pterygota</taxon>
        <taxon>Neoptera</taxon>
        <taxon>Endopterygota</taxon>
        <taxon>Hymenoptera</taxon>
        <taxon>Apocrita</taxon>
        <taxon>Proctotrupomorpha</taxon>
        <taxon>Chalcidoidea</taxon>
        <taxon>Pteromalidae</taxon>
        <taxon>Pteromalinae</taxon>
        <taxon>Trichomalopsis</taxon>
    </lineage>
</organism>
<gene>
    <name evidence="2" type="ORF">TSAR_009205</name>
</gene>
<keyword evidence="3" id="KW-1185">Reference proteome</keyword>
<evidence type="ECO:0000313" key="2">
    <source>
        <dbReference type="EMBL" id="OXU20724.1"/>
    </source>
</evidence>
<name>A0A232EQT4_9HYME</name>
<evidence type="ECO:0000256" key="1">
    <source>
        <dbReference type="SAM" id="MobiDB-lite"/>
    </source>
</evidence>
<proteinExistence type="predicted"/>
<dbReference type="AlphaFoldDB" id="A0A232EQT4"/>
<comment type="caution">
    <text evidence="2">The sequence shown here is derived from an EMBL/GenBank/DDBJ whole genome shotgun (WGS) entry which is preliminary data.</text>
</comment>
<dbReference type="Proteomes" id="UP000215335">
    <property type="component" value="Unassembled WGS sequence"/>
</dbReference>
<feature type="region of interest" description="Disordered" evidence="1">
    <location>
        <begin position="1"/>
        <end position="26"/>
    </location>
</feature>
<reference evidence="2 3" key="1">
    <citation type="journal article" date="2017" name="Curr. Biol.">
        <title>The Evolution of Venom by Co-option of Single-Copy Genes.</title>
        <authorList>
            <person name="Martinson E.O."/>
            <person name="Mrinalini"/>
            <person name="Kelkar Y.D."/>
            <person name="Chang C.H."/>
            <person name="Werren J.H."/>
        </authorList>
    </citation>
    <scope>NUCLEOTIDE SEQUENCE [LARGE SCALE GENOMIC DNA]</scope>
    <source>
        <strain evidence="2 3">Alberta</strain>
        <tissue evidence="2">Whole body</tissue>
    </source>
</reference>
<accession>A0A232EQT4</accession>
<dbReference type="EMBL" id="NNAY01002711">
    <property type="protein sequence ID" value="OXU20724.1"/>
    <property type="molecule type" value="Genomic_DNA"/>
</dbReference>
<evidence type="ECO:0000313" key="3">
    <source>
        <dbReference type="Proteomes" id="UP000215335"/>
    </source>
</evidence>
<protein>
    <submittedName>
        <fullName evidence="2">Uncharacterized protein</fullName>
    </submittedName>
</protein>